<dbReference type="InterPro" id="IPR013320">
    <property type="entry name" value="ConA-like_dom_sf"/>
</dbReference>
<dbReference type="PANTHER" id="PTHR24103">
    <property type="entry name" value="E3 UBIQUITIN-PROTEIN LIGASE TRIM"/>
    <property type="match status" value="1"/>
</dbReference>
<dbReference type="Pfam" id="PF00622">
    <property type="entry name" value="SPRY"/>
    <property type="match status" value="1"/>
</dbReference>
<keyword evidence="2" id="KW-0812">Transmembrane</keyword>
<dbReference type="AlphaFoldDB" id="A0A9D3QGL1"/>
<dbReference type="EMBL" id="JAFDVH010000001">
    <property type="protein sequence ID" value="KAG7491286.1"/>
    <property type="molecule type" value="Genomic_DNA"/>
</dbReference>
<dbReference type="OrthoDB" id="6105938at2759"/>
<dbReference type="InterPro" id="IPR001870">
    <property type="entry name" value="B30.2/SPRY"/>
</dbReference>
<dbReference type="InterPro" id="IPR006574">
    <property type="entry name" value="PRY"/>
</dbReference>
<evidence type="ECO:0000313" key="4">
    <source>
        <dbReference type="EMBL" id="KAG7491286.1"/>
    </source>
</evidence>
<organism evidence="4 5">
    <name type="scientific">Megalops atlanticus</name>
    <name type="common">Tarpon</name>
    <name type="synonym">Clupea gigantea</name>
    <dbReference type="NCBI Taxonomy" id="7932"/>
    <lineage>
        <taxon>Eukaryota</taxon>
        <taxon>Metazoa</taxon>
        <taxon>Chordata</taxon>
        <taxon>Craniata</taxon>
        <taxon>Vertebrata</taxon>
        <taxon>Euteleostomi</taxon>
        <taxon>Actinopterygii</taxon>
        <taxon>Neopterygii</taxon>
        <taxon>Teleostei</taxon>
        <taxon>Elopiformes</taxon>
        <taxon>Megalopidae</taxon>
        <taxon>Megalops</taxon>
    </lineage>
</organism>
<dbReference type="CDD" id="cd12893">
    <property type="entry name" value="SPRY_PRY_TRIM35"/>
    <property type="match status" value="1"/>
</dbReference>
<dbReference type="SUPFAM" id="SSF49899">
    <property type="entry name" value="Concanavalin A-like lectins/glucanases"/>
    <property type="match status" value="1"/>
</dbReference>
<gene>
    <name evidence="4" type="ORF">MATL_G00001690</name>
</gene>
<feature type="transmembrane region" description="Helical" evidence="2">
    <location>
        <begin position="274"/>
        <end position="291"/>
    </location>
</feature>
<keyword evidence="5" id="KW-1185">Reference proteome</keyword>
<dbReference type="SMART" id="SM00449">
    <property type="entry name" value="SPRY"/>
    <property type="match status" value="1"/>
</dbReference>
<comment type="caution">
    <text evidence="4">The sequence shown here is derived from an EMBL/GenBank/DDBJ whole genome shotgun (WGS) entry which is preliminary data.</text>
</comment>
<feature type="domain" description="B30.2/SPRY" evidence="3">
    <location>
        <begin position="62"/>
        <end position="259"/>
    </location>
</feature>
<dbReference type="Gene3D" id="2.60.120.920">
    <property type="match status" value="1"/>
</dbReference>
<dbReference type="Pfam" id="PF13765">
    <property type="entry name" value="PRY"/>
    <property type="match status" value="1"/>
</dbReference>
<dbReference type="SMART" id="SM00589">
    <property type="entry name" value="PRY"/>
    <property type="match status" value="1"/>
</dbReference>
<keyword evidence="2" id="KW-1133">Transmembrane helix</keyword>
<sequence length="294" mass="33169">MKEKTRREIALLSDTIDIIEQDMKAGNILFLQEFENTMKRARSTLQDSEMVSGTLIDVAKHLGNLKYKVWEKMLSIVQYTPVTLDPNTAHPTLDLSEELTCVQARKRRRLPASPERFDRCACVLGTEGFTSGRHIWDVDVGDNADWTLGVAKESAKRTGKLSLSTAEGFLAIQLKGEELLALTSPARPLPVSVRPQKIRVKLDWQSDVDGRYGRVTFSDLSNGACIHTFEHRHKEKLFPIFSPGRHPGRLQILPGMVSVKVEEQESFFQKYRDLLLPILLIAFAAIIGLTVKRD</sequence>
<dbReference type="PROSITE" id="PS50188">
    <property type="entry name" value="B302_SPRY"/>
    <property type="match status" value="1"/>
</dbReference>
<dbReference type="Proteomes" id="UP001046870">
    <property type="component" value="Chromosome 1"/>
</dbReference>
<dbReference type="PRINTS" id="PR01407">
    <property type="entry name" value="BUTYPHLNCDUF"/>
</dbReference>
<keyword evidence="2" id="KW-0472">Membrane</keyword>
<evidence type="ECO:0000259" key="3">
    <source>
        <dbReference type="PROSITE" id="PS50188"/>
    </source>
</evidence>
<dbReference type="InterPro" id="IPR003879">
    <property type="entry name" value="Butyrophylin_SPRY"/>
</dbReference>
<dbReference type="FunFam" id="2.60.120.920:FF:000004">
    <property type="entry name" value="Butyrophilin subfamily 1 member A1"/>
    <property type="match status" value="1"/>
</dbReference>
<evidence type="ECO:0000256" key="1">
    <source>
        <dbReference type="SAM" id="Coils"/>
    </source>
</evidence>
<accession>A0A9D3QGL1</accession>
<protein>
    <recommendedName>
        <fullName evidence="3">B30.2/SPRY domain-containing protein</fullName>
    </recommendedName>
</protein>
<dbReference type="InterPro" id="IPR050143">
    <property type="entry name" value="TRIM/RBCC"/>
</dbReference>
<dbReference type="InterPro" id="IPR003877">
    <property type="entry name" value="SPRY_dom"/>
</dbReference>
<proteinExistence type="predicted"/>
<dbReference type="InterPro" id="IPR043136">
    <property type="entry name" value="B30.2/SPRY_sf"/>
</dbReference>
<feature type="coiled-coil region" evidence="1">
    <location>
        <begin position="2"/>
        <end position="51"/>
    </location>
</feature>
<reference evidence="4" key="1">
    <citation type="submission" date="2021-01" db="EMBL/GenBank/DDBJ databases">
        <authorList>
            <person name="Zahm M."/>
            <person name="Roques C."/>
            <person name="Cabau C."/>
            <person name="Klopp C."/>
            <person name="Donnadieu C."/>
            <person name="Jouanno E."/>
            <person name="Lampietro C."/>
            <person name="Louis A."/>
            <person name="Herpin A."/>
            <person name="Echchiki A."/>
            <person name="Berthelot C."/>
            <person name="Parey E."/>
            <person name="Roest-Crollius H."/>
            <person name="Braasch I."/>
            <person name="Postlethwait J."/>
            <person name="Bobe J."/>
            <person name="Montfort J."/>
            <person name="Bouchez O."/>
            <person name="Begum T."/>
            <person name="Mejri S."/>
            <person name="Adams A."/>
            <person name="Chen W.-J."/>
            <person name="Guiguen Y."/>
        </authorList>
    </citation>
    <scope>NUCLEOTIDE SEQUENCE</scope>
    <source>
        <strain evidence="4">YG-15Mar2019-1</strain>
        <tissue evidence="4">Brain</tissue>
    </source>
</reference>
<evidence type="ECO:0000313" key="5">
    <source>
        <dbReference type="Proteomes" id="UP001046870"/>
    </source>
</evidence>
<evidence type="ECO:0000256" key="2">
    <source>
        <dbReference type="SAM" id="Phobius"/>
    </source>
</evidence>
<name>A0A9D3QGL1_MEGAT</name>
<keyword evidence="1" id="KW-0175">Coiled coil</keyword>